<comment type="caution">
    <text evidence="2">The sequence shown here is derived from an EMBL/GenBank/DDBJ whole genome shotgun (WGS) entry which is preliminary data.</text>
</comment>
<feature type="domain" description="Suppressor of fused-like" evidence="1">
    <location>
        <begin position="44"/>
        <end position="215"/>
    </location>
</feature>
<dbReference type="EMBL" id="LIYD01000005">
    <property type="protein sequence ID" value="KOS06866.1"/>
    <property type="molecule type" value="Genomic_DNA"/>
</dbReference>
<accession>A0A0M9VIM3</accession>
<dbReference type="Pfam" id="PF05076">
    <property type="entry name" value="SUFU"/>
    <property type="match status" value="1"/>
</dbReference>
<name>A0A0M9VIM3_9FLAO</name>
<evidence type="ECO:0000259" key="1">
    <source>
        <dbReference type="Pfam" id="PF05076"/>
    </source>
</evidence>
<organism evidence="2 3">
    <name type="scientific">Flavobacterium akiainvivens</name>
    <dbReference type="NCBI Taxonomy" id="1202724"/>
    <lineage>
        <taxon>Bacteria</taxon>
        <taxon>Pseudomonadati</taxon>
        <taxon>Bacteroidota</taxon>
        <taxon>Flavobacteriia</taxon>
        <taxon>Flavobacteriales</taxon>
        <taxon>Flavobacteriaceae</taxon>
        <taxon>Flavobacterium</taxon>
    </lineage>
</organism>
<dbReference type="AlphaFoldDB" id="A0A0M9VIM3"/>
<protein>
    <recommendedName>
        <fullName evidence="1">Suppressor of fused-like domain-containing protein</fullName>
    </recommendedName>
</protein>
<dbReference type="RefSeq" id="WP_054408488.1">
    <property type="nucleotide sequence ID" value="NZ_FOYA01000015.1"/>
</dbReference>
<dbReference type="PATRIC" id="fig|1202724.3.peg.2722"/>
<sequence length="219" mass="25364">MSNPFHEREFFDEHIDWISSHIDQHFPNAETTVFHEMFAPDFKVHVYFIKPANATYNILLTEGMSTLAMNVSDNIENKDDYKFAELMMLIPKDIEFDDVYTPESKNGYIITMLKETARFPHHYNTWIGEGHSIVSSAEMEPYSPETRFVGGVILPSVTFGEDVMCIRREGGVINIYSFFPVYEDEVRYKIDHGYQGFLQLLIDNDAKEILDNNRPSLVG</sequence>
<reference evidence="2 3" key="1">
    <citation type="submission" date="2015-08" db="EMBL/GenBank/DDBJ databases">
        <title>Whole genome sequence of Flavobacterium akiainvivens IK-1T, from decaying Wikstroemia oahuensis, an endemic Hawaiian shrub.</title>
        <authorList>
            <person name="Wan X."/>
            <person name="Hou S."/>
            <person name="Saito J."/>
            <person name="Donachie S."/>
        </authorList>
    </citation>
    <scope>NUCLEOTIDE SEQUENCE [LARGE SCALE GENOMIC DNA]</scope>
    <source>
        <strain evidence="2 3">IK-1</strain>
    </source>
</reference>
<keyword evidence="3" id="KW-1185">Reference proteome</keyword>
<evidence type="ECO:0000313" key="2">
    <source>
        <dbReference type="EMBL" id="KOS06866.1"/>
    </source>
</evidence>
<proteinExistence type="predicted"/>
<dbReference type="Proteomes" id="UP000037755">
    <property type="component" value="Unassembled WGS sequence"/>
</dbReference>
<gene>
    <name evidence="2" type="ORF">AM493_13130</name>
</gene>
<dbReference type="InterPro" id="IPR020941">
    <property type="entry name" value="SUFU-like_domain"/>
</dbReference>
<evidence type="ECO:0000313" key="3">
    <source>
        <dbReference type="Proteomes" id="UP000037755"/>
    </source>
</evidence>
<dbReference type="OrthoDB" id="4827574at2"/>